<proteinExistence type="predicted"/>
<reference evidence="2" key="3">
    <citation type="submission" date="2015-02" db="UniProtKB">
        <authorList>
            <consortium name="EnsemblProtists"/>
        </authorList>
    </citation>
    <scope>IDENTIFICATION</scope>
    <source>
        <strain evidence="2">DAOM BR144</strain>
    </source>
</reference>
<dbReference type="STRING" id="431595.K3WT73"/>
<organism evidence="2 3">
    <name type="scientific">Globisporangium ultimum (strain ATCC 200006 / CBS 805.95 / DAOM BR144)</name>
    <name type="common">Pythium ultimum</name>
    <dbReference type="NCBI Taxonomy" id="431595"/>
    <lineage>
        <taxon>Eukaryota</taxon>
        <taxon>Sar</taxon>
        <taxon>Stramenopiles</taxon>
        <taxon>Oomycota</taxon>
        <taxon>Peronosporomycetes</taxon>
        <taxon>Pythiales</taxon>
        <taxon>Pythiaceae</taxon>
        <taxon>Globisporangium</taxon>
    </lineage>
</organism>
<dbReference type="AlphaFoldDB" id="K3WT73"/>
<sequence length="154" mass="17134">MDGDVHTHKDEGAVGMWFYLRVCQRMLLENIEPISASDTPTTSARVGDAPPSAAPEQVQPEQPLQHLQTTSRREPNLVQDEFLRALECADFYNSDRAILEQLFTLLDKTGEEMVNVHEILVGCCVLLKGGVAAKLQDSLRFTLFIVFCASLAIE</sequence>
<evidence type="ECO:0000313" key="3">
    <source>
        <dbReference type="Proteomes" id="UP000019132"/>
    </source>
</evidence>
<dbReference type="EnsemblProtists" id="PYU1_T008167">
    <property type="protein sequence ID" value="PYU1_T008167"/>
    <property type="gene ID" value="PYU1_G008151"/>
</dbReference>
<evidence type="ECO:0000313" key="2">
    <source>
        <dbReference type="EnsemblProtists" id="PYU1_T008167"/>
    </source>
</evidence>
<dbReference type="VEuPathDB" id="FungiDB:PYU1_G008151"/>
<dbReference type="HOGENOM" id="CLU_1707813_0_0_1"/>
<evidence type="ECO:0000256" key="1">
    <source>
        <dbReference type="SAM" id="MobiDB-lite"/>
    </source>
</evidence>
<dbReference type="InParanoid" id="K3WT73"/>
<accession>K3WT73</accession>
<dbReference type="Proteomes" id="UP000019132">
    <property type="component" value="Unassembled WGS sequence"/>
</dbReference>
<keyword evidence="3" id="KW-1185">Reference proteome</keyword>
<feature type="region of interest" description="Disordered" evidence="1">
    <location>
        <begin position="36"/>
        <end position="73"/>
    </location>
</feature>
<dbReference type="EMBL" id="GL376619">
    <property type="status" value="NOT_ANNOTATED_CDS"/>
    <property type="molecule type" value="Genomic_DNA"/>
</dbReference>
<reference evidence="3" key="1">
    <citation type="journal article" date="2010" name="Genome Biol.">
        <title>Genome sequence of the necrotrophic plant pathogen Pythium ultimum reveals original pathogenicity mechanisms and effector repertoire.</title>
        <authorList>
            <person name="Levesque C.A."/>
            <person name="Brouwer H."/>
            <person name="Cano L."/>
            <person name="Hamilton J.P."/>
            <person name="Holt C."/>
            <person name="Huitema E."/>
            <person name="Raffaele S."/>
            <person name="Robideau G.P."/>
            <person name="Thines M."/>
            <person name="Win J."/>
            <person name="Zerillo M.M."/>
            <person name="Beakes G.W."/>
            <person name="Boore J.L."/>
            <person name="Busam D."/>
            <person name="Dumas B."/>
            <person name="Ferriera S."/>
            <person name="Fuerstenberg S.I."/>
            <person name="Gachon C.M."/>
            <person name="Gaulin E."/>
            <person name="Govers F."/>
            <person name="Grenville-Briggs L."/>
            <person name="Horner N."/>
            <person name="Hostetler J."/>
            <person name="Jiang R.H."/>
            <person name="Johnson J."/>
            <person name="Krajaejun T."/>
            <person name="Lin H."/>
            <person name="Meijer H.J."/>
            <person name="Moore B."/>
            <person name="Morris P."/>
            <person name="Phuntmart V."/>
            <person name="Puiu D."/>
            <person name="Shetty J."/>
            <person name="Stajich J.E."/>
            <person name="Tripathy S."/>
            <person name="Wawra S."/>
            <person name="van West P."/>
            <person name="Whitty B.R."/>
            <person name="Coutinho P.M."/>
            <person name="Henrissat B."/>
            <person name="Martin F."/>
            <person name="Thomas P.D."/>
            <person name="Tyler B.M."/>
            <person name="De Vries R.P."/>
            <person name="Kamoun S."/>
            <person name="Yandell M."/>
            <person name="Tisserat N."/>
            <person name="Buell C.R."/>
        </authorList>
    </citation>
    <scope>NUCLEOTIDE SEQUENCE</scope>
    <source>
        <strain evidence="3">DAOM:BR144</strain>
    </source>
</reference>
<protein>
    <recommendedName>
        <fullName evidence="4">EF-hand domain-containing protein</fullName>
    </recommendedName>
</protein>
<feature type="compositionally biased region" description="Polar residues" evidence="1">
    <location>
        <begin position="59"/>
        <end position="70"/>
    </location>
</feature>
<dbReference type="eggNOG" id="ENOG502SGTA">
    <property type="taxonomic scope" value="Eukaryota"/>
</dbReference>
<name>K3WT73_GLOUD</name>
<evidence type="ECO:0008006" key="4">
    <source>
        <dbReference type="Google" id="ProtNLM"/>
    </source>
</evidence>
<reference evidence="3" key="2">
    <citation type="submission" date="2010-04" db="EMBL/GenBank/DDBJ databases">
        <authorList>
            <person name="Buell R."/>
            <person name="Hamilton J."/>
            <person name="Hostetler J."/>
        </authorList>
    </citation>
    <scope>NUCLEOTIDE SEQUENCE [LARGE SCALE GENOMIC DNA]</scope>
    <source>
        <strain evidence="3">DAOM:BR144</strain>
    </source>
</reference>